<evidence type="ECO:0000313" key="5">
    <source>
        <dbReference type="EMBL" id="KAK3578502.1"/>
    </source>
</evidence>
<feature type="domain" description="AAA+ ATPase" evidence="4">
    <location>
        <begin position="7"/>
        <end position="176"/>
    </location>
</feature>
<accession>A0AAE0RRW6</accession>
<keyword evidence="2" id="KW-0378">Hydrolase</keyword>
<dbReference type="InterPro" id="IPR027417">
    <property type="entry name" value="P-loop_NTPase"/>
</dbReference>
<keyword evidence="3" id="KW-0067">ATP-binding</keyword>
<comment type="caution">
    <text evidence="5">The sequence shown here is derived from an EMBL/GenBank/DDBJ whole genome shotgun (WGS) entry which is preliminary data.</text>
</comment>
<dbReference type="PANTHER" id="PTHR43146:SF1">
    <property type="entry name" value="CANCER-RELATED NUCLEOSIDE-TRIPHOSPHATASE"/>
    <property type="match status" value="1"/>
</dbReference>
<reference evidence="5" key="1">
    <citation type="journal article" date="2021" name="Genome Biol. Evol.">
        <title>A High-Quality Reference Genome for a Parasitic Bivalve with Doubly Uniparental Inheritance (Bivalvia: Unionida).</title>
        <authorList>
            <person name="Smith C.H."/>
        </authorList>
    </citation>
    <scope>NUCLEOTIDE SEQUENCE</scope>
    <source>
        <strain evidence="5">CHS0354</strain>
    </source>
</reference>
<dbReference type="PANTHER" id="PTHR43146">
    <property type="entry name" value="CANCER-RELATED NUCLEOSIDE-TRIPHOSPHATASE"/>
    <property type="match status" value="1"/>
</dbReference>
<name>A0AAE0RRW6_9BIVA</name>
<dbReference type="NCBIfam" id="NF010248">
    <property type="entry name" value="PRK13695.1"/>
    <property type="match status" value="1"/>
</dbReference>
<dbReference type="InterPro" id="IPR003593">
    <property type="entry name" value="AAA+_ATPase"/>
</dbReference>
<dbReference type="Gene3D" id="3.40.50.300">
    <property type="entry name" value="P-loop containing nucleotide triphosphate hydrolases"/>
    <property type="match status" value="1"/>
</dbReference>
<organism evidence="5 6">
    <name type="scientific">Potamilus streckersoni</name>
    <dbReference type="NCBI Taxonomy" id="2493646"/>
    <lineage>
        <taxon>Eukaryota</taxon>
        <taxon>Metazoa</taxon>
        <taxon>Spiralia</taxon>
        <taxon>Lophotrochozoa</taxon>
        <taxon>Mollusca</taxon>
        <taxon>Bivalvia</taxon>
        <taxon>Autobranchia</taxon>
        <taxon>Heteroconchia</taxon>
        <taxon>Palaeoheterodonta</taxon>
        <taxon>Unionida</taxon>
        <taxon>Unionoidea</taxon>
        <taxon>Unionidae</taxon>
        <taxon>Ambleminae</taxon>
        <taxon>Lampsilini</taxon>
        <taxon>Potamilus</taxon>
    </lineage>
</organism>
<proteinExistence type="inferred from homology"/>
<reference evidence="5" key="2">
    <citation type="journal article" date="2021" name="Genome Biol. Evol.">
        <title>Developing a high-quality reference genome for a parasitic bivalve with doubly uniparental inheritance (Bivalvia: Unionida).</title>
        <authorList>
            <person name="Smith C.H."/>
        </authorList>
    </citation>
    <scope>NUCLEOTIDE SEQUENCE</scope>
    <source>
        <strain evidence="5">CHS0354</strain>
        <tissue evidence="5">Mantle</tissue>
    </source>
</reference>
<dbReference type="SUPFAM" id="SSF52540">
    <property type="entry name" value="P-loop containing nucleoside triphosphate hydrolases"/>
    <property type="match status" value="1"/>
</dbReference>
<dbReference type="EMBL" id="JAEAOA010000527">
    <property type="protein sequence ID" value="KAK3578502.1"/>
    <property type="molecule type" value="Genomic_DNA"/>
</dbReference>
<dbReference type="GO" id="GO:0017111">
    <property type="term" value="F:ribonucleoside triphosphate phosphatase activity"/>
    <property type="evidence" value="ECO:0007669"/>
    <property type="project" value="InterPro"/>
</dbReference>
<evidence type="ECO:0000256" key="2">
    <source>
        <dbReference type="ARBA" id="ARBA00022801"/>
    </source>
</evidence>
<protein>
    <recommendedName>
        <fullName evidence="4">AAA+ ATPase domain-containing protein</fullName>
    </recommendedName>
</protein>
<evidence type="ECO:0000313" key="6">
    <source>
        <dbReference type="Proteomes" id="UP001195483"/>
    </source>
</evidence>
<evidence type="ECO:0000256" key="3">
    <source>
        <dbReference type="ARBA" id="ARBA00022840"/>
    </source>
</evidence>
<evidence type="ECO:0000256" key="1">
    <source>
        <dbReference type="ARBA" id="ARBA00022741"/>
    </source>
</evidence>
<dbReference type="Pfam" id="PF03266">
    <property type="entry name" value="NTPase_1"/>
    <property type="match status" value="1"/>
</dbReference>
<keyword evidence="6" id="KW-1185">Reference proteome</keyword>
<dbReference type="AlphaFoldDB" id="A0AAE0RRW6"/>
<dbReference type="CDD" id="cd19482">
    <property type="entry name" value="RecA-like_Thep1"/>
    <property type="match status" value="1"/>
</dbReference>
<dbReference type="InterPro" id="IPR004948">
    <property type="entry name" value="Nuc-triphosphatase_THEP1"/>
</dbReference>
<dbReference type="GO" id="GO:0005524">
    <property type="term" value="F:ATP binding"/>
    <property type="evidence" value="ECO:0007669"/>
    <property type="project" value="UniProtKB-KW"/>
</dbReference>
<dbReference type="HAMAP" id="MF_00796">
    <property type="entry name" value="NTPase_1"/>
    <property type="match status" value="1"/>
</dbReference>
<sequence>MASLSNPARHILLTGQPGVGKTTLVHKACESLSKSGKKLQGFYTEEVRSGKERIGFDVVTLDGTRGPLARVGDEDISSGGRKYTVGKYTVKLHSFEQTALPTLINKASGVPCIFVIDEIGKMEMFSQSFIKAVKNVLDSQKTTVLATIPVPKGRPIPFVEEVRARKDAVVFTVTKENRNGILEDILSAVNESIMKYET</sequence>
<keyword evidence="1" id="KW-0547">Nucleotide-binding</keyword>
<evidence type="ECO:0000259" key="4">
    <source>
        <dbReference type="SMART" id="SM00382"/>
    </source>
</evidence>
<reference evidence="5" key="3">
    <citation type="submission" date="2023-05" db="EMBL/GenBank/DDBJ databases">
        <authorList>
            <person name="Smith C.H."/>
        </authorList>
    </citation>
    <scope>NUCLEOTIDE SEQUENCE</scope>
    <source>
        <strain evidence="5">CHS0354</strain>
        <tissue evidence="5">Mantle</tissue>
    </source>
</reference>
<dbReference type="SMART" id="SM00382">
    <property type="entry name" value="AAA"/>
    <property type="match status" value="1"/>
</dbReference>
<gene>
    <name evidence="5" type="ORF">CHS0354_007753</name>
</gene>
<dbReference type="Proteomes" id="UP001195483">
    <property type="component" value="Unassembled WGS sequence"/>
</dbReference>